<proteinExistence type="predicted"/>
<gene>
    <name evidence="1" type="ORF">CWM47_34895</name>
</gene>
<dbReference type="Proteomes" id="UP000232883">
    <property type="component" value="Chromosome"/>
</dbReference>
<protein>
    <recommendedName>
        <fullName evidence="3">DUF922 domain-containing protein</fullName>
    </recommendedName>
</protein>
<dbReference type="Pfam" id="PF06037">
    <property type="entry name" value="DUF922"/>
    <property type="match status" value="1"/>
</dbReference>
<organism evidence="1 2">
    <name type="scientific">Spirosoma pollinicola</name>
    <dbReference type="NCBI Taxonomy" id="2057025"/>
    <lineage>
        <taxon>Bacteria</taxon>
        <taxon>Pseudomonadati</taxon>
        <taxon>Bacteroidota</taxon>
        <taxon>Cytophagia</taxon>
        <taxon>Cytophagales</taxon>
        <taxon>Cytophagaceae</taxon>
        <taxon>Spirosoma</taxon>
    </lineage>
</organism>
<name>A0A2K8Z9P7_9BACT</name>
<dbReference type="OrthoDB" id="5431540at2"/>
<dbReference type="AlphaFoldDB" id="A0A2K8Z9P7"/>
<dbReference type="KEGG" id="spir:CWM47_34895"/>
<sequence>MQKSDILFVIFFIALIDGKAQVVGTDKLIVDRKLSWQDFTGPVDPESKYAATTHWRVNYKYKVILVRGDTVQLDLQVTTLLKSNSWAVPSKQTDELLEHEQGHFNIAQLCALRFKKAVKNMILFKHNYAQTIDSLFKGAIAEANQLDVQYDEETNHHLNKGQQKKWNTKINEMLLNP</sequence>
<accession>A0A2K8Z9P7</accession>
<keyword evidence="2" id="KW-1185">Reference proteome</keyword>
<dbReference type="RefSeq" id="WP_100993125.1">
    <property type="nucleotide sequence ID" value="NZ_CP025096.1"/>
</dbReference>
<dbReference type="EMBL" id="CP025096">
    <property type="protein sequence ID" value="AUD06585.1"/>
    <property type="molecule type" value="Genomic_DNA"/>
</dbReference>
<evidence type="ECO:0008006" key="3">
    <source>
        <dbReference type="Google" id="ProtNLM"/>
    </source>
</evidence>
<evidence type="ECO:0000313" key="2">
    <source>
        <dbReference type="Proteomes" id="UP000232883"/>
    </source>
</evidence>
<reference evidence="1 2" key="1">
    <citation type="submission" date="2017-11" db="EMBL/GenBank/DDBJ databases">
        <title>Taxonomic description and genome sequences of Spirosoma HA7 sp. nov., isolated from pollen microhabitat of Corylus avellana.</title>
        <authorList>
            <person name="Ambika Manirajan B."/>
            <person name="Suarez C."/>
            <person name="Ratering S."/>
            <person name="Geissler-Plaum R."/>
            <person name="Cardinale M."/>
            <person name="Sylvia S."/>
        </authorList>
    </citation>
    <scope>NUCLEOTIDE SEQUENCE [LARGE SCALE GENOMIC DNA]</scope>
    <source>
        <strain evidence="1 2">HA7</strain>
    </source>
</reference>
<dbReference type="InterPro" id="IPR010321">
    <property type="entry name" value="DUF922"/>
</dbReference>
<evidence type="ECO:0000313" key="1">
    <source>
        <dbReference type="EMBL" id="AUD06585.1"/>
    </source>
</evidence>